<feature type="region of interest" description="Disordered" evidence="1">
    <location>
        <begin position="1"/>
        <end position="44"/>
    </location>
</feature>
<feature type="compositionally biased region" description="Low complexity" evidence="1">
    <location>
        <begin position="111"/>
        <end position="122"/>
    </location>
</feature>
<accession>C4J4U9</accession>
<proteinExistence type="evidence at transcript level"/>
<reference evidence="2" key="1">
    <citation type="journal article" date="2009" name="PLoS Genet.">
        <title>Sequencing, mapping, and analysis of 27,455 maize full-length cDNAs.</title>
        <authorList>
            <person name="Soderlund C."/>
            <person name="Descour A."/>
            <person name="Kudrna D."/>
            <person name="Bomhoff M."/>
            <person name="Boyd L."/>
            <person name="Currie J."/>
            <person name="Angelova A."/>
            <person name="Collura K."/>
            <person name="Wissotski M."/>
            <person name="Ashley E."/>
            <person name="Morrow D."/>
            <person name="Fernandes J."/>
            <person name="Walbot V."/>
            <person name="Yu Y."/>
        </authorList>
    </citation>
    <scope>NUCLEOTIDE SEQUENCE</scope>
    <source>
        <strain evidence="2">B73</strain>
    </source>
</reference>
<feature type="compositionally biased region" description="Low complexity" evidence="1">
    <location>
        <begin position="15"/>
        <end position="28"/>
    </location>
</feature>
<evidence type="ECO:0000256" key="1">
    <source>
        <dbReference type="SAM" id="MobiDB-lite"/>
    </source>
</evidence>
<evidence type="ECO:0000313" key="2">
    <source>
        <dbReference type="EMBL" id="ACR36199.1"/>
    </source>
</evidence>
<feature type="compositionally biased region" description="Polar residues" evidence="1">
    <location>
        <begin position="1"/>
        <end position="14"/>
    </location>
</feature>
<feature type="compositionally biased region" description="Low complexity" evidence="1">
    <location>
        <begin position="58"/>
        <end position="70"/>
    </location>
</feature>
<feature type="region of interest" description="Disordered" evidence="1">
    <location>
        <begin position="58"/>
        <end position="122"/>
    </location>
</feature>
<name>C4J4U9_MAIZE</name>
<protein>
    <submittedName>
        <fullName evidence="2">Uncharacterized protein</fullName>
    </submittedName>
</protein>
<reference evidence="2" key="2">
    <citation type="submission" date="2012-06" db="EMBL/GenBank/DDBJ databases">
        <authorList>
            <person name="Yu Y."/>
            <person name="Currie J."/>
            <person name="Lomeli R."/>
            <person name="Angelova A."/>
            <person name="Collura K."/>
            <person name="Wissotski M."/>
            <person name="Campos D."/>
            <person name="Kudrna D."/>
            <person name="Golser W."/>
            <person name="Ashely E."/>
            <person name="Descour A."/>
            <person name="Fernandes J."/>
            <person name="Soderlund C."/>
            <person name="Walbot V."/>
        </authorList>
    </citation>
    <scope>NUCLEOTIDE SEQUENCE</scope>
    <source>
        <strain evidence="2">B73</strain>
    </source>
</reference>
<organism evidence="2">
    <name type="scientific">Zea mays</name>
    <name type="common">Maize</name>
    <dbReference type="NCBI Taxonomy" id="4577"/>
    <lineage>
        <taxon>Eukaryota</taxon>
        <taxon>Viridiplantae</taxon>
        <taxon>Streptophyta</taxon>
        <taxon>Embryophyta</taxon>
        <taxon>Tracheophyta</taxon>
        <taxon>Spermatophyta</taxon>
        <taxon>Magnoliopsida</taxon>
        <taxon>Liliopsida</taxon>
        <taxon>Poales</taxon>
        <taxon>Poaceae</taxon>
        <taxon>PACMAD clade</taxon>
        <taxon>Panicoideae</taxon>
        <taxon>Andropogonodae</taxon>
        <taxon>Andropogoneae</taxon>
        <taxon>Tripsacinae</taxon>
        <taxon>Zea</taxon>
    </lineage>
</organism>
<dbReference type="EMBL" id="BT085846">
    <property type="protein sequence ID" value="ACR36199.1"/>
    <property type="molecule type" value="mRNA"/>
</dbReference>
<sequence length="148" mass="15542">METSATDSTAVTTPHSAASTRTGTSRTSSGHRRAAAPSCSGRDRCHCHCHHSWTWTRRCAGGAGSSAARLGRPRSGGHRSMDTRRPPMGPPGRAPASKRAGWSPSLSPLDPGAGRAASASVARSPPRRLALFKWLEAPCAVLLGWFGF</sequence>
<dbReference type="AlphaFoldDB" id="C4J4U9"/>